<dbReference type="STRING" id="765257.A0A0C9ZN67"/>
<feature type="domain" description="SHSP" evidence="4">
    <location>
        <begin position="44"/>
        <end position="160"/>
    </location>
</feature>
<dbReference type="OrthoDB" id="1431247at2759"/>
<dbReference type="CDD" id="cd06464">
    <property type="entry name" value="ACD_sHsps-like"/>
    <property type="match status" value="1"/>
</dbReference>
<gene>
    <name evidence="5" type="ORF">PISMIDRAFT_674710</name>
</gene>
<dbReference type="EMBL" id="KN833696">
    <property type="protein sequence ID" value="KIK27369.1"/>
    <property type="molecule type" value="Genomic_DNA"/>
</dbReference>
<name>A0A0C9ZN67_9AGAM</name>
<protein>
    <recommendedName>
        <fullName evidence="4">SHSP domain-containing protein</fullName>
    </recommendedName>
</protein>
<evidence type="ECO:0000256" key="1">
    <source>
        <dbReference type="PROSITE-ProRule" id="PRU00285"/>
    </source>
</evidence>
<dbReference type="InterPro" id="IPR002068">
    <property type="entry name" value="A-crystallin/Hsp20_dom"/>
</dbReference>
<feature type="region of interest" description="Disordered" evidence="3">
    <location>
        <begin position="82"/>
        <end position="128"/>
    </location>
</feature>
<accession>A0A0C9ZN67</accession>
<reference evidence="5 6" key="1">
    <citation type="submission" date="2014-04" db="EMBL/GenBank/DDBJ databases">
        <authorList>
            <consortium name="DOE Joint Genome Institute"/>
            <person name="Kuo A."/>
            <person name="Kohler A."/>
            <person name="Costa M.D."/>
            <person name="Nagy L.G."/>
            <person name="Floudas D."/>
            <person name="Copeland A."/>
            <person name="Barry K.W."/>
            <person name="Cichocki N."/>
            <person name="Veneault-Fourrey C."/>
            <person name="LaButti K."/>
            <person name="Lindquist E.A."/>
            <person name="Lipzen A."/>
            <person name="Lundell T."/>
            <person name="Morin E."/>
            <person name="Murat C."/>
            <person name="Sun H."/>
            <person name="Tunlid A."/>
            <person name="Henrissat B."/>
            <person name="Grigoriev I.V."/>
            <person name="Hibbett D.S."/>
            <person name="Martin F."/>
            <person name="Nordberg H.P."/>
            <person name="Cantor M.N."/>
            <person name="Hua S.X."/>
        </authorList>
    </citation>
    <scope>NUCLEOTIDE SEQUENCE [LARGE SCALE GENOMIC DNA]</scope>
    <source>
        <strain evidence="5 6">441</strain>
    </source>
</reference>
<dbReference type="SUPFAM" id="SSF49764">
    <property type="entry name" value="HSP20-like chaperones"/>
    <property type="match status" value="1"/>
</dbReference>
<reference evidence="6" key="2">
    <citation type="submission" date="2015-01" db="EMBL/GenBank/DDBJ databases">
        <title>Evolutionary Origins and Diversification of the Mycorrhizal Mutualists.</title>
        <authorList>
            <consortium name="DOE Joint Genome Institute"/>
            <consortium name="Mycorrhizal Genomics Consortium"/>
            <person name="Kohler A."/>
            <person name="Kuo A."/>
            <person name="Nagy L.G."/>
            <person name="Floudas D."/>
            <person name="Copeland A."/>
            <person name="Barry K.W."/>
            <person name="Cichocki N."/>
            <person name="Veneault-Fourrey C."/>
            <person name="LaButti K."/>
            <person name="Lindquist E.A."/>
            <person name="Lipzen A."/>
            <person name="Lundell T."/>
            <person name="Morin E."/>
            <person name="Murat C."/>
            <person name="Riley R."/>
            <person name="Ohm R."/>
            <person name="Sun H."/>
            <person name="Tunlid A."/>
            <person name="Henrissat B."/>
            <person name="Grigoriev I.V."/>
            <person name="Hibbett D.S."/>
            <person name="Martin F."/>
        </authorList>
    </citation>
    <scope>NUCLEOTIDE SEQUENCE [LARGE SCALE GENOMIC DNA]</scope>
    <source>
        <strain evidence="6">441</strain>
    </source>
</reference>
<evidence type="ECO:0000256" key="3">
    <source>
        <dbReference type="SAM" id="MobiDB-lite"/>
    </source>
</evidence>
<evidence type="ECO:0000313" key="5">
    <source>
        <dbReference type="EMBL" id="KIK27369.1"/>
    </source>
</evidence>
<dbReference type="HOGENOM" id="CLU_046737_1_3_1"/>
<dbReference type="Pfam" id="PF00011">
    <property type="entry name" value="HSP20"/>
    <property type="match status" value="1"/>
</dbReference>
<dbReference type="AlphaFoldDB" id="A0A0C9ZN67"/>
<dbReference type="Proteomes" id="UP000054018">
    <property type="component" value="Unassembled WGS sequence"/>
</dbReference>
<proteinExistence type="inferred from homology"/>
<organism evidence="5 6">
    <name type="scientific">Pisolithus microcarpus 441</name>
    <dbReference type="NCBI Taxonomy" id="765257"/>
    <lineage>
        <taxon>Eukaryota</taxon>
        <taxon>Fungi</taxon>
        <taxon>Dikarya</taxon>
        <taxon>Basidiomycota</taxon>
        <taxon>Agaricomycotina</taxon>
        <taxon>Agaricomycetes</taxon>
        <taxon>Agaricomycetidae</taxon>
        <taxon>Boletales</taxon>
        <taxon>Sclerodermatineae</taxon>
        <taxon>Pisolithaceae</taxon>
        <taxon>Pisolithus</taxon>
    </lineage>
</organism>
<evidence type="ECO:0000256" key="2">
    <source>
        <dbReference type="RuleBase" id="RU003616"/>
    </source>
</evidence>
<feature type="compositionally biased region" description="Low complexity" evidence="3">
    <location>
        <begin position="107"/>
        <end position="123"/>
    </location>
</feature>
<dbReference type="PROSITE" id="PS01031">
    <property type="entry name" value="SHSP"/>
    <property type="match status" value="1"/>
</dbReference>
<evidence type="ECO:0000313" key="6">
    <source>
        <dbReference type="Proteomes" id="UP000054018"/>
    </source>
</evidence>
<evidence type="ECO:0000259" key="4">
    <source>
        <dbReference type="PROSITE" id="PS01031"/>
    </source>
</evidence>
<dbReference type="Gene3D" id="2.60.40.790">
    <property type="match status" value="1"/>
</dbReference>
<comment type="similarity">
    <text evidence="1 2">Belongs to the small heat shock protein (HSP20) family.</text>
</comment>
<dbReference type="InterPro" id="IPR008978">
    <property type="entry name" value="HSP20-like_chaperone"/>
</dbReference>
<keyword evidence="6" id="KW-1185">Reference proteome</keyword>
<feature type="non-terminal residue" evidence="5">
    <location>
        <position position="1"/>
    </location>
</feature>
<sequence>MSIARQLLREFRPLFQMFEEPFGRSTVGYGFPHHHSLLSDPFFGSANALRPAVDVSEEGDKYVVEADLPGVKKENVEITIGDGGRSITIQGKTPASRRGTPESQSQEASSGTAATEGTEAVTTIDQSQNQLTTERLWSGSSIFTRTVWLPRPVDRSKVKA</sequence>